<dbReference type="AlphaFoldDB" id="A0A376CN28"/>
<evidence type="ECO:0000313" key="2">
    <source>
        <dbReference type="EMBL" id="STC69509.1"/>
    </source>
</evidence>
<gene>
    <name evidence="2" type="ORF">NCTC11862_01304</name>
</gene>
<proteinExistence type="predicted"/>
<keyword evidence="1" id="KW-0812">Transmembrane</keyword>
<dbReference type="RefSeq" id="WP_018581515.1">
    <property type="nucleotide sequence ID" value="NZ_LDYD01000005.1"/>
</dbReference>
<dbReference type="Proteomes" id="UP000254467">
    <property type="component" value="Unassembled WGS sequence"/>
</dbReference>
<feature type="transmembrane region" description="Helical" evidence="1">
    <location>
        <begin position="49"/>
        <end position="74"/>
    </location>
</feature>
<reference evidence="2 3" key="1">
    <citation type="submission" date="2018-06" db="EMBL/GenBank/DDBJ databases">
        <authorList>
            <consortium name="Pathogen Informatics"/>
            <person name="Doyle S."/>
        </authorList>
    </citation>
    <scope>NUCLEOTIDE SEQUENCE [LARGE SCALE GENOMIC DNA]</scope>
    <source>
        <strain evidence="2 3">NCTC11862</strain>
    </source>
</reference>
<dbReference type="EMBL" id="UFXQ01000001">
    <property type="protein sequence ID" value="STC69509.1"/>
    <property type="molecule type" value="Genomic_DNA"/>
</dbReference>
<dbReference type="OrthoDB" id="4422894at2"/>
<feature type="transmembrane region" description="Helical" evidence="1">
    <location>
        <begin position="86"/>
        <end position="107"/>
    </location>
</feature>
<evidence type="ECO:0000256" key="1">
    <source>
        <dbReference type="SAM" id="Phobius"/>
    </source>
</evidence>
<protein>
    <submittedName>
        <fullName evidence="2">Hypothetical membrane protein</fullName>
    </submittedName>
</protein>
<keyword evidence="1" id="KW-1133">Transmembrane helix</keyword>
<accession>A0A376CN28</accession>
<name>A0A376CN28_9CORY</name>
<evidence type="ECO:0000313" key="3">
    <source>
        <dbReference type="Proteomes" id="UP000254467"/>
    </source>
</evidence>
<keyword evidence="3" id="KW-1185">Reference proteome</keyword>
<organism evidence="2 3">
    <name type="scientific">Corynebacterium pilosum</name>
    <dbReference type="NCBI Taxonomy" id="35756"/>
    <lineage>
        <taxon>Bacteria</taxon>
        <taxon>Bacillati</taxon>
        <taxon>Actinomycetota</taxon>
        <taxon>Actinomycetes</taxon>
        <taxon>Mycobacteriales</taxon>
        <taxon>Corynebacteriaceae</taxon>
        <taxon>Corynebacterium</taxon>
    </lineage>
</organism>
<dbReference type="STRING" id="35756.GCA_001044155_00746"/>
<sequence>MSASNSVSDIKAESFPEYSGGKLQDTYIEGYDPVSLGAPHSSLVRTSTWLGMGMIMSGIAATGILIYGIATGIWGTGSSDDYSQPLMIIGAILAVVFYVVGFGAVRYGRRYYRQYRAETGRKN</sequence>
<keyword evidence="1" id="KW-0472">Membrane</keyword>